<dbReference type="Gene3D" id="2.40.30.170">
    <property type="match status" value="1"/>
</dbReference>
<evidence type="ECO:0000313" key="3">
    <source>
        <dbReference type="Proteomes" id="UP000318081"/>
    </source>
</evidence>
<dbReference type="PANTHER" id="PTHR30386:SF18">
    <property type="entry name" value="INNER MEMBRANE PROTEIN YIAV-RELATED"/>
    <property type="match status" value="1"/>
</dbReference>
<keyword evidence="1" id="KW-0175">Coiled coil</keyword>
<accession>A0ABX5XSE4</accession>
<sequence length="581" mass="63731">MFKWLAVTSVEKQGVRARTWAWGLAFAWFALSTTGCGEPTIASREKAPLPVTVMTLSKSIPQSSYSASGSVKSWKTEDLGFEVSGRVQWVLEPGEDIDGRLVDPKDKTKVIMEGTKLAQIEPARYEIALQTAEANLDVALLGKEEIEIRLDESLPAQIESAEADLELAKAEFDRIEKLADRNAASQSEFEQAKNLVATRSAAVLSLSASKKQAQAQLKSADAQIKRAKQALRDAQRDLDNTVLYGSYQGQISKVSVVPGSVVSAGSPVLTLQMTNPIKVEVELSASQSRKMRKRRSLPASFALPDGSPREATAFVYNIDPSADPTTRTFTMTLLMLNEKFADKVDGQIDARRVARSEDLWPIRLNQMMGTEQEVILVEEKSIRNDDAGDYVYLVTNAKHDEVLPPILKVRRQGIVKNDLLIPFLGNWSFQSITFVDSQGQPESVDPDSLYVGLLEDGRPPGQEWDGESVVLDGGSQWMLRPGDLVDIDLSEEGTELGFHVPVEAIFKTSDKSSLFVVRSGRVEEIPVTLVPGDNLDEGSMMQVQSPKLSEGMLVVRDGVHLLRDGQTVNVVGQSPVAMESN</sequence>
<dbReference type="Gene3D" id="2.40.420.20">
    <property type="match status" value="1"/>
</dbReference>
<dbReference type="PANTHER" id="PTHR30386">
    <property type="entry name" value="MEMBRANE FUSION SUBUNIT OF EMRAB-TOLC MULTIDRUG EFFLUX PUMP"/>
    <property type="match status" value="1"/>
</dbReference>
<dbReference type="Gene3D" id="1.10.287.470">
    <property type="entry name" value="Helix hairpin bin"/>
    <property type="match status" value="1"/>
</dbReference>
<dbReference type="Proteomes" id="UP000318081">
    <property type="component" value="Chromosome"/>
</dbReference>
<organism evidence="2 3">
    <name type="scientific">Stieleria magnilauensis</name>
    <dbReference type="NCBI Taxonomy" id="2527963"/>
    <lineage>
        <taxon>Bacteria</taxon>
        <taxon>Pseudomonadati</taxon>
        <taxon>Planctomycetota</taxon>
        <taxon>Planctomycetia</taxon>
        <taxon>Pirellulales</taxon>
        <taxon>Pirellulaceae</taxon>
        <taxon>Stieleria</taxon>
    </lineage>
</organism>
<evidence type="ECO:0000313" key="2">
    <source>
        <dbReference type="EMBL" id="QDV84908.1"/>
    </source>
</evidence>
<gene>
    <name evidence="2" type="primary">macA_5</name>
    <name evidence="2" type="ORF">TBK1r_38600</name>
</gene>
<dbReference type="RefSeq" id="WP_419581502.1">
    <property type="nucleotide sequence ID" value="NZ_CP036432.1"/>
</dbReference>
<protein>
    <submittedName>
        <fullName evidence="2">Macrolide export protein MacA</fullName>
    </submittedName>
</protein>
<dbReference type="Gene3D" id="2.40.50.100">
    <property type="match status" value="1"/>
</dbReference>
<dbReference type="SUPFAM" id="SSF111369">
    <property type="entry name" value="HlyD-like secretion proteins"/>
    <property type="match status" value="1"/>
</dbReference>
<reference evidence="2 3" key="1">
    <citation type="submission" date="2019-02" db="EMBL/GenBank/DDBJ databases">
        <title>Deep-cultivation of Planctomycetes and their phenomic and genomic characterization uncovers novel biology.</title>
        <authorList>
            <person name="Wiegand S."/>
            <person name="Jogler M."/>
            <person name="Boedeker C."/>
            <person name="Pinto D."/>
            <person name="Vollmers J."/>
            <person name="Rivas-Marin E."/>
            <person name="Kohn T."/>
            <person name="Peeters S.H."/>
            <person name="Heuer A."/>
            <person name="Rast P."/>
            <person name="Oberbeckmann S."/>
            <person name="Bunk B."/>
            <person name="Jeske O."/>
            <person name="Meyerdierks A."/>
            <person name="Storesund J.E."/>
            <person name="Kallscheuer N."/>
            <person name="Luecker S."/>
            <person name="Lage O.M."/>
            <person name="Pohl T."/>
            <person name="Merkel B.J."/>
            <person name="Hornburger P."/>
            <person name="Mueller R.-W."/>
            <person name="Bruemmer F."/>
            <person name="Labrenz M."/>
            <person name="Spormann A.M."/>
            <person name="Op den Camp H."/>
            <person name="Overmann J."/>
            <person name="Amann R."/>
            <person name="Jetten M.S.M."/>
            <person name="Mascher T."/>
            <person name="Medema M.H."/>
            <person name="Devos D.P."/>
            <person name="Kaster A.-K."/>
            <person name="Ovreas L."/>
            <person name="Rohde M."/>
            <person name="Galperin M.Y."/>
            <person name="Jogler C."/>
        </authorList>
    </citation>
    <scope>NUCLEOTIDE SEQUENCE [LARGE SCALE GENOMIC DNA]</scope>
    <source>
        <strain evidence="2 3">TBK1r</strain>
    </source>
</reference>
<dbReference type="InterPro" id="IPR050739">
    <property type="entry name" value="MFP"/>
</dbReference>
<keyword evidence="3" id="KW-1185">Reference proteome</keyword>
<name>A0ABX5XSE4_9BACT</name>
<dbReference type="EMBL" id="CP036432">
    <property type="protein sequence ID" value="QDV84908.1"/>
    <property type="molecule type" value="Genomic_DNA"/>
</dbReference>
<feature type="coiled-coil region" evidence="1">
    <location>
        <begin position="158"/>
        <end position="237"/>
    </location>
</feature>
<evidence type="ECO:0000256" key="1">
    <source>
        <dbReference type="SAM" id="Coils"/>
    </source>
</evidence>
<proteinExistence type="predicted"/>